<evidence type="ECO:0000256" key="1">
    <source>
        <dbReference type="SAM" id="MobiDB-lite"/>
    </source>
</evidence>
<keyword evidence="2" id="KW-0472">Membrane</keyword>
<protein>
    <submittedName>
        <fullName evidence="3">Uncharacterized protein</fullName>
    </submittedName>
</protein>
<feature type="transmembrane region" description="Helical" evidence="2">
    <location>
        <begin position="270"/>
        <end position="289"/>
    </location>
</feature>
<dbReference type="GeneID" id="27365372"/>
<keyword evidence="2" id="KW-1133">Transmembrane helix</keyword>
<feature type="transmembrane region" description="Helical" evidence="2">
    <location>
        <begin position="354"/>
        <end position="376"/>
    </location>
</feature>
<dbReference type="HOGENOM" id="CLU_533345_0_0_1"/>
<organism evidence="3 4">
    <name type="scientific">Rhodotorula toruloides (strain NP11)</name>
    <name type="common">Yeast</name>
    <name type="synonym">Rhodosporidium toruloides</name>
    <dbReference type="NCBI Taxonomy" id="1130832"/>
    <lineage>
        <taxon>Eukaryota</taxon>
        <taxon>Fungi</taxon>
        <taxon>Dikarya</taxon>
        <taxon>Basidiomycota</taxon>
        <taxon>Pucciniomycotina</taxon>
        <taxon>Microbotryomycetes</taxon>
        <taxon>Sporidiobolales</taxon>
        <taxon>Sporidiobolaceae</taxon>
        <taxon>Rhodotorula</taxon>
    </lineage>
</organism>
<feature type="transmembrane region" description="Helical" evidence="2">
    <location>
        <begin position="319"/>
        <end position="342"/>
    </location>
</feature>
<feature type="region of interest" description="Disordered" evidence="1">
    <location>
        <begin position="486"/>
        <end position="511"/>
    </location>
</feature>
<feature type="transmembrane region" description="Helical" evidence="2">
    <location>
        <begin position="50"/>
        <end position="74"/>
    </location>
</feature>
<dbReference type="RefSeq" id="XP_016272831.1">
    <property type="nucleotide sequence ID" value="XM_016415041.1"/>
</dbReference>
<name>M7WMH6_RHOT1</name>
<evidence type="ECO:0000313" key="4">
    <source>
        <dbReference type="Proteomes" id="UP000016926"/>
    </source>
</evidence>
<accession>M7WMH6</accession>
<feature type="transmembrane region" description="Helical" evidence="2">
    <location>
        <begin position="95"/>
        <end position="115"/>
    </location>
</feature>
<dbReference type="AlphaFoldDB" id="M7WMH6"/>
<dbReference type="Proteomes" id="UP000016926">
    <property type="component" value="Unassembled WGS sequence"/>
</dbReference>
<reference evidence="3 4" key="1">
    <citation type="journal article" date="2012" name="Nat. Commun.">
        <title>A multi-omic map of the lipid-producing yeast Rhodosporidium toruloides.</title>
        <authorList>
            <person name="Zhu Z."/>
            <person name="Zhang S."/>
            <person name="Liu H."/>
            <person name="Shen H."/>
            <person name="Lin X."/>
            <person name="Yang F."/>
            <person name="Zhou Y.J."/>
            <person name="Jin G."/>
            <person name="Ye M."/>
            <person name="Zou H."/>
            <person name="Zou H."/>
            <person name="Zhao Z.K."/>
        </authorList>
    </citation>
    <scope>NUCLEOTIDE SEQUENCE [LARGE SCALE GENOMIC DNA]</scope>
    <source>
        <strain evidence="3 4">NP11</strain>
    </source>
</reference>
<proteinExistence type="predicted"/>
<feature type="transmembrane region" description="Helical" evidence="2">
    <location>
        <begin position="181"/>
        <end position="203"/>
    </location>
</feature>
<feature type="compositionally biased region" description="Basic and acidic residues" evidence="1">
    <location>
        <begin position="487"/>
        <end position="511"/>
    </location>
</feature>
<feature type="transmembrane region" description="Helical" evidence="2">
    <location>
        <begin position="135"/>
        <end position="161"/>
    </location>
</feature>
<dbReference type="OrthoDB" id="2528469at2759"/>
<evidence type="ECO:0000313" key="3">
    <source>
        <dbReference type="EMBL" id="EMS21712.1"/>
    </source>
</evidence>
<dbReference type="EMBL" id="KB722654">
    <property type="protein sequence ID" value="EMS21712.1"/>
    <property type="molecule type" value="Genomic_DNA"/>
</dbReference>
<sequence length="511" mass="57033">MDAIAQVKNEAQLEILLAGSLSLIPAGVNRWGYVREQLADLALTKQPKSATIFLILASALAALAVLLIALVWTIRWRKGSFWLVRLARIRSGEPYVLFHYAFAWSACASFMLLAFQGYLWEVYQTQHRRPQYDFMLWVVFCWMPGCIAVIVACWTLTTTYILHIKTYASSNDFRFYSSSRFVVGVFLTLVIGHIASVIPFAYFCNRYYRLMTTHWLDADALLAYAELQYTSNPSSMSSATVVHDIAPHLFIVMQSVTSLIYWMRRAFIVYSAWSLSLGLLFATIGLVYIRALRRSLNDFKNKSPTASDVFSRTLRNVSILTAGFFGFVVIVSANAVWVAALAKQVLTSGRVTELSILVPTLTTIAGSLLLAVILLIQSLTAPSVYSASPTRSFPSTQKNPYGNLSRHYAQFALAASERFPVFGTGTLAEDALPTEVPFENLELQAAVPQRMRTRSGTGSTAEFGERGGAVEGIVVSRKQEVTVVSLPRDEEKDGVVPEWRSEEYSPMEEKY</sequence>
<keyword evidence="2" id="KW-0812">Transmembrane</keyword>
<evidence type="ECO:0000256" key="2">
    <source>
        <dbReference type="SAM" id="Phobius"/>
    </source>
</evidence>
<gene>
    <name evidence="3" type="ORF">RHTO_01359</name>
</gene>
<keyword evidence="4" id="KW-1185">Reference proteome</keyword>